<comment type="caution">
    <text evidence="1">The sequence shown here is derived from an EMBL/GenBank/DDBJ whole genome shotgun (WGS) entry which is preliminary data.</text>
</comment>
<name>A0A0E3C1G4_9BURK</name>
<protein>
    <submittedName>
        <fullName evidence="1">Uncharacterized protein</fullName>
    </submittedName>
</protein>
<dbReference type="EMBL" id="AWTP01000107">
    <property type="protein sequence ID" value="KGH12132.1"/>
    <property type="molecule type" value="Genomic_DNA"/>
</dbReference>
<proteinExistence type="predicted"/>
<reference evidence="1 2" key="1">
    <citation type="submission" date="2013-09" db="EMBL/GenBank/DDBJ databases">
        <title>High correlation between genotypes and phenotypes of environmental bacteria Comamonas testosteroni strains.</title>
        <authorList>
            <person name="Liu L."/>
            <person name="Zhu W."/>
            <person name="Xia X."/>
            <person name="Xu B."/>
            <person name="Luo M."/>
            <person name="Wang G."/>
        </authorList>
    </citation>
    <scope>NUCLEOTIDE SEQUENCE [LARGE SCALE GENOMIC DNA]</scope>
    <source>
        <strain evidence="1 2">DF2</strain>
    </source>
</reference>
<evidence type="ECO:0000313" key="2">
    <source>
        <dbReference type="Proteomes" id="UP000029549"/>
    </source>
</evidence>
<dbReference type="RefSeq" id="WP_165570862.1">
    <property type="nucleotide sequence ID" value="NZ_AWTO01000143.1"/>
</dbReference>
<organism evidence="1 2">
    <name type="scientific">Comamonas thiooxydans</name>
    <dbReference type="NCBI Taxonomy" id="363952"/>
    <lineage>
        <taxon>Bacteria</taxon>
        <taxon>Pseudomonadati</taxon>
        <taxon>Pseudomonadota</taxon>
        <taxon>Betaproteobacteria</taxon>
        <taxon>Burkholderiales</taxon>
        <taxon>Comamonadaceae</taxon>
        <taxon>Comamonas</taxon>
    </lineage>
</organism>
<evidence type="ECO:0000313" key="1">
    <source>
        <dbReference type="EMBL" id="KGH12132.1"/>
    </source>
</evidence>
<sequence>MNNRYNITHVDAHGVRRRLVIGAPSRELACVCVETLYGAAWYLSAVKA</sequence>
<keyword evidence="2" id="KW-1185">Reference proteome</keyword>
<gene>
    <name evidence="1" type="ORF">P608_11385</name>
</gene>
<dbReference type="AlphaFoldDB" id="A0A0E3C1G4"/>
<accession>A0A0E3C1G4</accession>
<dbReference type="Proteomes" id="UP000029549">
    <property type="component" value="Unassembled WGS sequence"/>
</dbReference>